<evidence type="ECO:0000256" key="2">
    <source>
        <dbReference type="ARBA" id="ARBA00022448"/>
    </source>
</evidence>
<dbReference type="Proteomes" id="UP001201262">
    <property type="component" value="Unassembled WGS sequence"/>
</dbReference>
<evidence type="ECO:0000256" key="3">
    <source>
        <dbReference type="ARBA" id="ARBA00022692"/>
    </source>
</evidence>
<keyword evidence="3 7" id="KW-0812">Transmembrane</keyword>
<feature type="transmembrane region" description="Helical" evidence="7">
    <location>
        <begin position="287"/>
        <end position="310"/>
    </location>
</feature>
<organism evidence="9 10">
    <name type="scientific">Talaromyces proteolyticus</name>
    <dbReference type="NCBI Taxonomy" id="1131652"/>
    <lineage>
        <taxon>Eukaryota</taxon>
        <taxon>Fungi</taxon>
        <taxon>Dikarya</taxon>
        <taxon>Ascomycota</taxon>
        <taxon>Pezizomycotina</taxon>
        <taxon>Eurotiomycetes</taxon>
        <taxon>Eurotiomycetidae</taxon>
        <taxon>Eurotiales</taxon>
        <taxon>Trichocomaceae</taxon>
        <taxon>Talaromyces</taxon>
        <taxon>Talaromyces sect. Bacilispori</taxon>
    </lineage>
</organism>
<dbReference type="GeneID" id="70250716"/>
<dbReference type="PANTHER" id="PTHR43495:SF5">
    <property type="entry name" value="GAMMA-AMINOBUTYRIC ACID PERMEASE"/>
    <property type="match status" value="1"/>
</dbReference>
<evidence type="ECO:0000256" key="7">
    <source>
        <dbReference type="SAM" id="Phobius"/>
    </source>
</evidence>
<evidence type="ECO:0000256" key="1">
    <source>
        <dbReference type="ARBA" id="ARBA00004141"/>
    </source>
</evidence>
<evidence type="ECO:0000313" key="9">
    <source>
        <dbReference type="EMBL" id="KAH8697603.1"/>
    </source>
</evidence>
<dbReference type="GO" id="GO:0016020">
    <property type="term" value="C:membrane"/>
    <property type="evidence" value="ECO:0007669"/>
    <property type="project" value="UniProtKB-SubCell"/>
</dbReference>
<evidence type="ECO:0000256" key="5">
    <source>
        <dbReference type="ARBA" id="ARBA00023136"/>
    </source>
</evidence>
<sequence length="651" mass="71663">MLPSLELPEWFPEWALPSEPPGTSRREDPTLPTSQTTADDSQSGTNCAASGEGEPEHVQPEYRDGFIRVPPREIIVVPSQDRTVRRKLRGIHLFMITINGTLGTGLYWRGGQILELGGPLAVLLSFLLVGLLSWAVMQCITEMLCIWPIPGALSVYVSEFVDVELGIAVGIAYWFTYSVSFSALIATSAAEFGFWPGVNGNTGIYGGIIYLCIPLSLVFFNALGIEMYAFIEVVSGTIKLLFLAVIVIALIAINLGVGPSHRGYIGVQYWNAPTAFDTDAATNWGTAFLMCLSIATFAYVGVEIVAASALEARWPRRTVEDETRRTTSDMSRQSNDTLIGNSVKFSSIFISVLATIAYSVSGMLASFDIPRDDCQLPRLSWINSTESAECSTSPDSSQTNTASAFVAIAAQSGIPHLADIFNFFLVFTSLSCANTNLYVASRALFGLTSRLDGGSGQSWFLRLFSWFGKTNRRGVPMKAMVLSAVAFWWVPFLQLRGGTTTSTPIGMFIEILAEMGSVGVLIVWSCECLAFIRYYHCITSHRAALEEKKVPQVRRWDRHDYPYRSHGQPVLAYIALTGCIFVLIVVNAASLWNGFHKLPFLSSYLIVLSFIALWILLKLVRGAKWSFVDLSNSQRVVKKLLDLHDIRMGAT</sequence>
<feature type="transmembrane region" description="Helical" evidence="7">
    <location>
        <begin position="90"/>
        <end position="108"/>
    </location>
</feature>
<evidence type="ECO:0000256" key="6">
    <source>
        <dbReference type="SAM" id="MobiDB-lite"/>
    </source>
</evidence>
<keyword evidence="4 7" id="KW-1133">Transmembrane helix</keyword>
<feature type="compositionally biased region" description="Polar residues" evidence="6">
    <location>
        <begin position="31"/>
        <end position="48"/>
    </location>
</feature>
<feature type="domain" description="Amino acid permease/ SLC12A" evidence="8">
    <location>
        <begin position="346"/>
        <end position="619"/>
    </location>
</feature>
<feature type="domain" description="Amino acid permease/ SLC12A" evidence="8">
    <location>
        <begin position="92"/>
        <end position="319"/>
    </location>
</feature>
<dbReference type="PIRSF" id="PIRSF006060">
    <property type="entry name" value="AA_transporter"/>
    <property type="match status" value="1"/>
</dbReference>
<dbReference type="AlphaFoldDB" id="A0AAD4KS52"/>
<feature type="transmembrane region" description="Helical" evidence="7">
    <location>
        <begin position="237"/>
        <end position="257"/>
    </location>
</feature>
<gene>
    <name evidence="9" type="ORF">BGW36DRAFT_427559</name>
</gene>
<feature type="region of interest" description="Disordered" evidence="6">
    <location>
        <begin position="1"/>
        <end position="62"/>
    </location>
</feature>
<evidence type="ECO:0000313" key="10">
    <source>
        <dbReference type="Proteomes" id="UP001201262"/>
    </source>
</evidence>
<dbReference type="Pfam" id="PF00324">
    <property type="entry name" value="AA_permease"/>
    <property type="match status" value="2"/>
</dbReference>
<feature type="transmembrane region" description="Helical" evidence="7">
    <location>
        <begin position="204"/>
        <end position="225"/>
    </location>
</feature>
<feature type="transmembrane region" description="Helical" evidence="7">
    <location>
        <begin position="475"/>
        <end position="493"/>
    </location>
</feature>
<dbReference type="RefSeq" id="XP_046072304.1">
    <property type="nucleotide sequence ID" value="XM_046220429.1"/>
</dbReference>
<dbReference type="EMBL" id="JAJTJA010000006">
    <property type="protein sequence ID" value="KAH8697603.1"/>
    <property type="molecule type" value="Genomic_DNA"/>
</dbReference>
<keyword evidence="5 7" id="KW-0472">Membrane</keyword>
<keyword evidence="2" id="KW-0813">Transport</keyword>
<comment type="subcellular location">
    <subcellularLocation>
        <location evidence="1">Membrane</location>
        <topology evidence="1">Multi-pass membrane protein</topology>
    </subcellularLocation>
</comment>
<feature type="transmembrane region" description="Helical" evidence="7">
    <location>
        <begin position="598"/>
        <end position="617"/>
    </location>
</feature>
<dbReference type="Gene3D" id="1.20.1740.10">
    <property type="entry name" value="Amino acid/polyamine transporter I"/>
    <property type="match status" value="1"/>
</dbReference>
<feature type="transmembrane region" description="Helical" evidence="7">
    <location>
        <begin position="505"/>
        <end position="532"/>
    </location>
</feature>
<dbReference type="InterPro" id="IPR004841">
    <property type="entry name" value="AA-permease/SLC12A_dom"/>
</dbReference>
<feature type="transmembrane region" description="Helical" evidence="7">
    <location>
        <begin position="570"/>
        <end position="592"/>
    </location>
</feature>
<protein>
    <submittedName>
        <fullName evidence="9">Proline-specific permease</fullName>
    </submittedName>
</protein>
<comment type="caution">
    <text evidence="9">The sequence shown here is derived from an EMBL/GenBank/DDBJ whole genome shotgun (WGS) entry which is preliminary data.</text>
</comment>
<name>A0AAD4KS52_9EURO</name>
<keyword evidence="10" id="KW-1185">Reference proteome</keyword>
<dbReference type="PANTHER" id="PTHR43495">
    <property type="entry name" value="GABA PERMEASE"/>
    <property type="match status" value="1"/>
</dbReference>
<reference evidence="9" key="1">
    <citation type="submission" date="2021-12" db="EMBL/GenBank/DDBJ databases">
        <title>Convergent genome expansion in fungi linked to evolution of root-endophyte symbiosis.</title>
        <authorList>
            <consortium name="DOE Joint Genome Institute"/>
            <person name="Ke Y.-H."/>
            <person name="Bonito G."/>
            <person name="Liao H.-L."/>
            <person name="Looney B."/>
            <person name="Rojas-Flechas A."/>
            <person name="Nash J."/>
            <person name="Hameed K."/>
            <person name="Schadt C."/>
            <person name="Martin F."/>
            <person name="Crous P.W."/>
            <person name="Miettinen O."/>
            <person name="Magnuson J.K."/>
            <person name="Labbe J."/>
            <person name="Jacobson D."/>
            <person name="Doktycz M.J."/>
            <person name="Veneault-Fourrey C."/>
            <person name="Kuo A."/>
            <person name="Mondo S."/>
            <person name="Calhoun S."/>
            <person name="Riley R."/>
            <person name="Ohm R."/>
            <person name="LaButti K."/>
            <person name="Andreopoulos B."/>
            <person name="Pangilinan J."/>
            <person name="Nolan M."/>
            <person name="Tritt A."/>
            <person name="Clum A."/>
            <person name="Lipzen A."/>
            <person name="Daum C."/>
            <person name="Barry K."/>
            <person name="Grigoriev I.V."/>
            <person name="Vilgalys R."/>
        </authorList>
    </citation>
    <scope>NUCLEOTIDE SEQUENCE</scope>
    <source>
        <strain evidence="9">PMI_201</strain>
    </source>
</reference>
<evidence type="ECO:0000256" key="4">
    <source>
        <dbReference type="ARBA" id="ARBA00022989"/>
    </source>
</evidence>
<accession>A0AAD4KS52</accession>
<proteinExistence type="predicted"/>
<feature type="transmembrane region" description="Helical" evidence="7">
    <location>
        <begin position="120"/>
        <end position="141"/>
    </location>
</feature>
<evidence type="ECO:0000259" key="8">
    <source>
        <dbReference type="Pfam" id="PF00324"/>
    </source>
</evidence>
<dbReference type="GO" id="GO:0055085">
    <property type="term" value="P:transmembrane transport"/>
    <property type="evidence" value="ECO:0007669"/>
    <property type="project" value="InterPro"/>
</dbReference>
<feature type="transmembrane region" description="Helical" evidence="7">
    <location>
        <begin position="348"/>
        <end position="367"/>
    </location>
</feature>
<feature type="transmembrane region" description="Helical" evidence="7">
    <location>
        <begin position="420"/>
        <end position="440"/>
    </location>
</feature>